<name>A0A2N3WCE6_9PSEU</name>
<sequence length="558" mass="57837">MSPGPLAFRSRSGPRRRGALVAAVVLGAAVAAALPTGVAAAATTSGGVLYRPSTAAGSTEDASYPRVIRLAHNGSANGTLLATFSHSGTGVGKANFPIYRSADNGVTWTSSPISTVTDTQHGWDLDGPTLYELPSAQGSLPAGTLLAAGTAWNHGDYTQQAVEVFVSTDQGASWTYRSSCAAESGMANTIGHGIWEPEFATTSHGLICYFSDERPSVNNYAQVLAHAVSTDGGLTWGNEVYDVALQNGVDRPGMATVVPLPNGTYAMTYEDCKAGADPDQACDVYFKTSPDAESWNPGSLGTRIETADHRFLLHTPYLTWSPAGGANGTLIASGQRVVAGTDGSLAIQPEDGHVLFVNRNLGSGAWQEITTPVTTAPTGGYDAGETACAGYSSPLLGAASGNTFLMLAGTHLSTGKCETDFGTATLPNAQGQITGPGTTGKCVDVNTNTSVNGNAVQLYTCGIATGQQWSLETDGTIRAFDKCLNIVGGGTANSSKVELRDCLGTPSQQWQARADGSIYNPQSGRCLDDPQAQTADGTQLQIYDCNGLFTQVWHVPAS</sequence>
<keyword evidence="3" id="KW-1185">Reference proteome</keyword>
<dbReference type="PROSITE" id="PS50231">
    <property type="entry name" value="RICIN_B_LECTIN"/>
    <property type="match status" value="1"/>
</dbReference>
<dbReference type="CDD" id="cd23451">
    <property type="entry name" value="beta-trefoil_Ricin_laminarinase"/>
    <property type="match status" value="1"/>
</dbReference>
<dbReference type="Proteomes" id="UP000233750">
    <property type="component" value="Unassembled WGS sequence"/>
</dbReference>
<dbReference type="InterPro" id="IPR000772">
    <property type="entry name" value="Ricin_B_lectin"/>
</dbReference>
<reference evidence="2 3" key="1">
    <citation type="submission" date="2017-12" db="EMBL/GenBank/DDBJ databases">
        <title>Sequencing the genomes of 1000 Actinobacteria strains.</title>
        <authorList>
            <person name="Klenk H.-P."/>
        </authorList>
    </citation>
    <scope>NUCLEOTIDE SEQUENCE [LARGE SCALE GENOMIC DNA]</scope>
    <source>
        <strain evidence="2 3">DSM 45165</strain>
    </source>
</reference>
<accession>A0A2N3WCE6</accession>
<dbReference type="CDD" id="cd15482">
    <property type="entry name" value="Sialidase_non-viral"/>
    <property type="match status" value="1"/>
</dbReference>
<feature type="domain" description="Ricin B lectin" evidence="1">
    <location>
        <begin position="428"/>
        <end position="556"/>
    </location>
</feature>
<comment type="caution">
    <text evidence="2">The sequence shown here is derived from an EMBL/GenBank/DDBJ whole genome shotgun (WGS) entry which is preliminary data.</text>
</comment>
<dbReference type="Gene3D" id="2.80.10.50">
    <property type="match status" value="1"/>
</dbReference>
<gene>
    <name evidence="2" type="ORF">ATK30_2293</name>
</gene>
<protein>
    <submittedName>
        <fullName evidence="2">Ricin-type beta-trefoil lectin protein</fullName>
    </submittedName>
</protein>
<dbReference type="Pfam" id="PF00652">
    <property type="entry name" value="Ricin_B_lectin"/>
    <property type="match status" value="1"/>
</dbReference>
<dbReference type="AlphaFoldDB" id="A0A2N3WCE6"/>
<dbReference type="SMART" id="SM00458">
    <property type="entry name" value="RICIN"/>
    <property type="match status" value="1"/>
</dbReference>
<dbReference type="RefSeq" id="WP_244194584.1">
    <property type="nucleotide sequence ID" value="NZ_PJMY01000003.1"/>
</dbReference>
<dbReference type="SUPFAM" id="SSF50939">
    <property type="entry name" value="Sialidases"/>
    <property type="match status" value="1"/>
</dbReference>
<dbReference type="PANTHER" id="PTHR38792">
    <property type="entry name" value="BNR/ASP-BOX REPEAT DOMAIN PROTEIN (AFU_ORTHOLOGUE AFUA_7G06430)-RELATED"/>
    <property type="match status" value="1"/>
</dbReference>
<dbReference type="InterPro" id="IPR035992">
    <property type="entry name" value="Ricin_B-like_lectins"/>
</dbReference>
<evidence type="ECO:0000259" key="1">
    <source>
        <dbReference type="SMART" id="SM00458"/>
    </source>
</evidence>
<dbReference type="Gene3D" id="2.120.10.10">
    <property type="match status" value="1"/>
</dbReference>
<evidence type="ECO:0000313" key="2">
    <source>
        <dbReference type="EMBL" id="PKV91517.1"/>
    </source>
</evidence>
<organism evidence="2 3">
    <name type="scientific">Amycolatopsis echigonensis</name>
    <dbReference type="NCBI Taxonomy" id="2576905"/>
    <lineage>
        <taxon>Bacteria</taxon>
        <taxon>Bacillati</taxon>
        <taxon>Actinomycetota</taxon>
        <taxon>Actinomycetes</taxon>
        <taxon>Pseudonocardiales</taxon>
        <taxon>Pseudonocardiaceae</taxon>
        <taxon>Amycolatopsis</taxon>
    </lineage>
</organism>
<dbReference type="SUPFAM" id="SSF50370">
    <property type="entry name" value="Ricin B-like lectins"/>
    <property type="match status" value="1"/>
</dbReference>
<proteinExistence type="predicted"/>
<dbReference type="InterPro" id="IPR006311">
    <property type="entry name" value="TAT_signal"/>
</dbReference>
<dbReference type="EMBL" id="PJMY01000003">
    <property type="protein sequence ID" value="PKV91517.1"/>
    <property type="molecule type" value="Genomic_DNA"/>
</dbReference>
<dbReference type="InterPro" id="IPR036278">
    <property type="entry name" value="Sialidase_sf"/>
</dbReference>
<evidence type="ECO:0000313" key="3">
    <source>
        <dbReference type="Proteomes" id="UP000233750"/>
    </source>
</evidence>
<dbReference type="PROSITE" id="PS51318">
    <property type="entry name" value="TAT"/>
    <property type="match status" value="1"/>
</dbReference>
<dbReference type="PANTHER" id="PTHR38792:SF3">
    <property type="entry name" value="BNR_ASP-BOX REPEAT DOMAIN PROTEIN (AFU_ORTHOLOGUE AFUA_7G06430)-RELATED"/>
    <property type="match status" value="1"/>
</dbReference>